<dbReference type="Proteomes" id="UP000487649">
    <property type="component" value="Unassembled WGS sequence"/>
</dbReference>
<dbReference type="EMBL" id="WMQV01000029">
    <property type="protein sequence ID" value="MTL95046.1"/>
    <property type="molecule type" value="Genomic_DNA"/>
</dbReference>
<feature type="coiled-coil region" evidence="1">
    <location>
        <begin position="3"/>
        <end position="30"/>
    </location>
</feature>
<evidence type="ECO:0000313" key="3">
    <source>
        <dbReference type="EMBL" id="MTL95046.1"/>
    </source>
</evidence>
<dbReference type="AlphaFoldDB" id="A0A6G2CQ71"/>
<evidence type="ECO:0000313" key="2">
    <source>
        <dbReference type="EMBL" id="MTK22598.1"/>
    </source>
</evidence>
<organism evidence="3">
    <name type="scientific">Turicibacter sanguinis</name>
    <dbReference type="NCBI Taxonomy" id="154288"/>
    <lineage>
        <taxon>Bacteria</taxon>
        <taxon>Bacillati</taxon>
        <taxon>Bacillota</taxon>
        <taxon>Erysipelotrichia</taxon>
        <taxon>Erysipelotrichales</taxon>
        <taxon>Turicibacteraceae</taxon>
        <taxon>Turicibacter</taxon>
    </lineage>
</organism>
<evidence type="ECO:0000256" key="1">
    <source>
        <dbReference type="SAM" id="Coils"/>
    </source>
</evidence>
<evidence type="ECO:0000313" key="4">
    <source>
        <dbReference type="Proteomes" id="UP000487649"/>
    </source>
</evidence>
<comment type="caution">
    <text evidence="3">The sequence shown here is derived from an EMBL/GenBank/DDBJ whole genome shotgun (WGS) entry which is preliminary data.</text>
</comment>
<protein>
    <recommendedName>
        <fullName evidence="5">Phage transcriptional regulator, RinA family</fullName>
    </recommendedName>
</protein>
<keyword evidence="1" id="KW-0175">Coiled coil</keyword>
<evidence type="ECO:0008006" key="5">
    <source>
        <dbReference type="Google" id="ProtNLM"/>
    </source>
</evidence>
<dbReference type="EMBL" id="WMQE01000045">
    <property type="protein sequence ID" value="MTK22598.1"/>
    <property type="molecule type" value="Genomic_DNA"/>
</dbReference>
<dbReference type="RefSeq" id="WP_006783383.1">
    <property type="nucleotide sequence ID" value="NZ_CAJJOK010000015.1"/>
</dbReference>
<dbReference type="SUPFAM" id="SSF88659">
    <property type="entry name" value="Sigma3 and sigma4 domains of RNA polymerase sigma factors"/>
    <property type="match status" value="1"/>
</dbReference>
<dbReference type="InterPro" id="IPR013324">
    <property type="entry name" value="RNA_pol_sigma_r3/r4-like"/>
</dbReference>
<sequence>MTAKEIVDQYNFSKERIESLERKKQRILDEPPIKVTDYSEFGYGNGVGIEDKYCDRVKEINDIDEEIRWLKQYVERVEKVFCWISKTHAEELDIVLYKYTHNKTNKEVAIDFNYGERTINRKLKVACNKLIKLLN</sequence>
<name>A0A6G2CQ71_9FIRM</name>
<gene>
    <name evidence="3" type="ORF">GMA64_10945</name>
    <name evidence="2" type="ORF">GMA92_14405</name>
</gene>
<accession>A0A6G2CQ71</accession>
<proteinExistence type="predicted"/>
<reference evidence="3 4" key="1">
    <citation type="journal article" date="2019" name="Nat. Med.">
        <title>A library of human gut bacterial isolates paired with longitudinal multiomics data enables mechanistic microbiome research.</title>
        <authorList>
            <person name="Poyet M."/>
            <person name="Groussin M."/>
            <person name="Gibbons S.M."/>
            <person name="Avila-Pacheco J."/>
            <person name="Jiang X."/>
            <person name="Kearney S.M."/>
            <person name="Perrotta A.R."/>
            <person name="Berdy B."/>
            <person name="Zhao S."/>
            <person name="Lieberman T.D."/>
            <person name="Swanson P.K."/>
            <person name="Smith M."/>
            <person name="Roesemann S."/>
            <person name="Alexander J.E."/>
            <person name="Rich S.A."/>
            <person name="Livny J."/>
            <person name="Vlamakis H."/>
            <person name="Clish C."/>
            <person name="Bullock K."/>
            <person name="Deik A."/>
            <person name="Scott J."/>
            <person name="Pierce K.A."/>
            <person name="Xavier R.J."/>
            <person name="Alm E.J."/>
        </authorList>
    </citation>
    <scope>NUCLEOTIDE SEQUENCE</scope>
    <source>
        <strain evidence="3">BIOML-A179</strain>
        <strain evidence="2 4">BIOML-A198</strain>
    </source>
</reference>